<evidence type="ECO:0000256" key="8">
    <source>
        <dbReference type="ARBA" id="ARBA00023065"/>
    </source>
</evidence>
<evidence type="ECO:0000256" key="3">
    <source>
        <dbReference type="ARBA" id="ARBA00022538"/>
    </source>
</evidence>
<evidence type="ECO:0000256" key="1">
    <source>
        <dbReference type="ARBA" id="ARBA00004141"/>
    </source>
</evidence>
<evidence type="ECO:0000256" key="6">
    <source>
        <dbReference type="ARBA" id="ARBA00022958"/>
    </source>
</evidence>
<dbReference type="FunFam" id="1.10.287.70:FF:000078">
    <property type="entry name" value="Putative Inward rectifier potassium channel"/>
    <property type="match status" value="1"/>
</dbReference>
<feature type="transmembrane region" description="Helical" evidence="13">
    <location>
        <begin position="346"/>
        <end position="370"/>
    </location>
</feature>
<keyword evidence="3 12" id="KW-0633">Potassium transport</keyword>
<dbReference type="EMBL" id="WVUK01000063">
    <property type="protein sequence ID" value="KAF7489887.1"/>
    <property type="molecule type" value="Genomic_DNA"/>
</dbReference>
<dbReference type="InterPro" id="IPR013518">
    <property type="entry name" value="K_chnl_inward-rec_Kir_cyto"/>
</dbReference>
<dbReference type="Pfam" id="PF17655">
    <property type="entry name" value="IRK_C"/>
    <property type="match status" value="1"/>
</dbReference>
<dbReference type="Proteomes" id="UP000070412">
    <property type="component" value="Unassembled WGS sequence"/>
</dbReference>
<evidence type="ECO:0000256" key="4">
    <source>
        <dbReference type="ARBA" id="ARBA00022692"/>
    </source>
</evidence>
<organism evidence="16">
    <name type="scientific">Sarcoptes scabiei</name>
    <name type="common">Itch mite</name>
    <name type="synonym">Acarus scabiei</name>
    <dbReference type="NCBI Taxonomy" id="52283"/>
    <lineage>
        <taxon>Eukaryota</taxon>
        <taxon>Metazoa</taxon>
        <taxon>Ecdysozoa</taxon>
        <taxon>Arthropoda</taxon>
        <taxon>Chelicerata</taxon>
        <taxon>Arachnida</taxon>
        <taxon>Acari</taxon>
        <taxon>Acariformes</taxon>
        <taxon>Sarcoptiformes</taxon>
        <taxon>Astigmata</taxon>
        <taxon>Psoroptidia</taxon>
        <taxon>Sarcoptoidea</taxon>
        <taxon>Sarcoptidae</taxon>
        <taxon>Sarcoptinae</taxon>
        <taxon>Sarcoptes</taxon>
    </lineage>
</organism>
<evidence type="ECO:0000256" key="12">
    <source>
        <dbReference type="RuleBase" id="RU003822"/>
    </source>
</evidence>
<keyword evidence="4 12" id="KW-0812">Transmembrane</keyword>
<keyword evidence="10 12" id="KW-0407">Ion channel</keyword>
<dbReference type="SUPFAM" id="SSF81324">
    <property type="entry name" value="Voltage-gated potassium channels"/>
    <property type="match status" value="1"/>
</dbReference>
<reference evidence="18" key="1">
    <citation type="journal article" date="2020" name="PLoS Negl. Trop. Dis.">
        <title>High-quality nuclear genome for Sarcoptes scabiei-A critical resource for a neglected parasite.</title>
        <authorList>
            <person name="Korhonen P.K."/>
            <person name="Gasser R.B."/>
            <person name="Ma G."/>
            <person name="Wang T."/>
            <person name="Stroehlein A.J."/>
            <person name="Young N.D."/>
            <person name="Ang C.S."/>
            <person name="Fernando D.D."/>
            <person name="Lu H.C."/>
            <person name="Taylor S."/>
            <person name="Reynolds S.L."/>
            <person name="Mofiz E."/>
            <person name="Najaraj S.H."/>
            <person name="Gowda H."/>
            <person name="Madugundu A."/>
            <person name="Renuse S."/>
            <person name="Holt D."/>
            <person name="Pandey A."/>
            <person name="Papenfuss A.T."/>
            <person name="Fischer K."/>
        </authorList>
    </citation>
    <scope>NUCLEOTIDE SEQUENCE [LARGE SCALE GENOMIC DNA]</scope>
</reference>
<comment type="subcellular location">
    <subcellularLocation>
        <location evidence="1 12">Membrane</location>
        <topology evidence="1 12">Multi-pass membrane protein</topology>
    </subcellularLocation>
</comment>
<evidence type="ECO:0000313" key="16">
    <source>
        <dbReference type="EMBL" id="KAF7489887.1"/>
    </source>
</evidence>
<accession>A0A834R405</accession>
<proteinExistence type="inferred from homology"/>
<dbReference type="PANTHER" id="PTHR11767:SF102">
    <property type="entry name" value="INWARDLY RECTIFYING POTASSIUM CHANNEL 1, ISOFORM F"/>
    <property type="match status" value="1"/>
</dbReference>
<evidence type="ECO:0000256" key="5">
    <source>
        <dbReference type="ARBA" id="ARBA00022882"/>
    </source>
</evidence>
<dbReference type="InterPro" id="IPR040445">
    <property type="entry name" value="Kir_TM"/>
</dbReference>
<protein>
    <submittedName>
        <fullName evidence="16">G protein-activated inward rectifier potassium channel 4</fullName>
    </submittedName>
</protein>
<dbReference type="Gene3D" id="1.10.287.70">
    <property type="match status" value="1"/>
</dbReference>
<dbReference type="GO" id="GO:1990573">
    <property type="term" value="P:potassium ion import across plasma membrane"/>
    <property type="evidence" value="ECO:0007669"/>
    <property type="project" value="TreeGrafter"/>
</dbReference>
<keyword evidence="2 12" id="KW-0813">Transport</keyword>
<evidence type="ECO:0000313" key="17">
    <source>
        <dbReference type="EnsemblMetazoa" id="KAF7489887.1"/>
    </source>
</evidence>
<name>A0A834R405_SARSC</name>
<evidence type="ECO:0000259" key="14">
    <source>
        <dbReference type="Pfam" id="PF01007"/>
    </source>
</evidence>
<evidence type="ECO:0000256" key="11">
    <source>
        <dbReference type="ARBA" id="ARBA00034430"/>
    </source>
</evidence>
<dbReference type="FunFam" id="2.60.40.1400:FF:000001">
    <property type="entry name" value="G protein-activated inward rectifier potassium channel 2"/>
    <property type="match status" value="1"/>
</dbReference>
<keyword evidence="6 12" id="KW-0630">Potassium</keyword>
<dbReference type="Gene3D" id="2.60.40.1400">
    <property type="entry name" value="G protein-activated inward rectifier potassium channel 1"/>
    <property type="match status" value="1"/>
</dbReference>
<reference evidence="17" key="3">
    <citation type="submission" date="2022-06" db="UniProtKB">
        <authorList>
            <consortium name="EnsemblMetazoa"/>
        </authorList>
    </citation>
    <scope>IDENTIFICATION</scope>
</reference>
<comment type="similarity">
    <text evidence="12">Belongs to the inward rectifier-type potassium channel (TC 1.A.2.1) family.</text>
</comment>
<feature type="domain" description="Inward rectifier potassium channel C-terminal" evidence="15">
    <location>
        <begin position="382"/>
        <end position="555"/>
    </location>
</feature>
<dbReference type="GO" id="GO:0005242">
    <property type="term" value="F:inward rectifier potassium channel activity"/>
    <property type="evidence" value="ECO:0007669"/>
    <property type="project" value="InterPro"/>
</dbReference>
<feature type="transmembrane region" description="Helical" evidence="13">
    <location>
        <begin position="272"/>
        <end position="293"/>
    </location>
</feature>
<dbReference type="EnsemblMetazoa" id="SSS_5947s_mrna">
    <property type="protein sequence ID" value="KAF7489887.1"/>
    <property type="gene ID" value="SSS_5947"/>
</dbReference>
<dbReference type="InterPro" id="IPR014756">
    <property type="entry name" value="Ig_E-set"/>
</dbReference>
<feature type="domain" description="Potassium channel inwardly rectifying transmembrane" evidence="14">
    <location>
        <begin position="236"/>
        <end position="375"/>
    </location>
</feature>
<dbReference type="InterPro" id="IPR041647">
    <property type="entry name" value="IRK_C"/>
</dbReference>
<keyword evidence="18" id="KW-1185">Reference proteome</keyword>
<keyword evidence="8 12" id="KW-0406">Ion transport</keyword>
<keyword evidence="7 13" id="KW-1133">Transmembrane helix</keyword>
<comment type="catalytic activity">
    <reaction evidence="11">
        <text>K(+)(in) = K(+)(out)</text>
        <dbReference type="Rhea" id="RHEA:29463"/>
        <dbReference type="ChEBI" id="CHEBI:29103"/>
    </reaction>
</comment>
<dbReference type="GO" id="GO:0005886">
    <property type="term" value="C:plasma membrane"/>
    <property type="evidence" value="ECO:0007669"/>
    <property type="project" value="TreeGrafter"/>
</dbReference>
<dbReference type="Pfam" id="PF01007">
    <property type="entry name" value="IRK"/>
    <property type="match status" value="1"/>
</dbReference>
<dbReference type="GO" id="GO:0034765">
    <property type="term" value="P:regulation of monoatomic ion transmembrane transport"/>
    <property type="evidence" value="ECO:0007669"/>
    <property type="project" value="TreeGrafter"/>
</dbReference>
<dbReference type="PANTHER" id="PTHR11767">
    <property type="entry name" value="INWARD RECTIFIER POTASSIUM CHANNEL"/>
    <property type="match status" value="1"/>
</dbReference>
<evidence type="ECO:0000256" key="10">
    <source>
        <dbReference type="ARBA" id="ARBA00023303"/>
    </source>
</evidence>
<evidence type="ECO:0000256" key="9">
    <source>
        <dbReference type="ARBA" id="ARBA00023136"/>
    </source>
</evidence>
<evidence type="ECO:0000256" key="2">
    <source>
        <dbReference type="ARBA" id="ARBA00022448"/>
    </source>
</evidence>
<evidence type="ECO:0000259" key="15">
    <source>
        <dbReference type="Pfam" id="PF17655"/>
    </source>
</evidence>
<keyword evidence="9 13" id="KW-0472">Membrane</keyword>
<evidence type="ECO:0000313" key="18">
    <source>
        <dbReference type="Proteomes" id="UP000070412"/>
    </source>
</evidence>
<keyword evidence="5 12" id="KW-0851">Voltage-gated channel</keyword>
<evidence type="ECO:0000256" key="7">
    <source>
        <dbReference type="ARBA" id="ARBA00022989"/>
    </source>
</evidence>
<gene>
    <name evidence="16" type="ORF">SSS_5947</name>
</gene>
<reference evidence="16" key="2">
    <citation type="submission" date="2020-01" db="EMBL/GenBank/DDBJ databases">
        <authorList>
            <person name="Korhonen P.K.K."/>
            <person name="Guangxu M.G."/>
            <person name="Wang T.W."/>
            <person name="Stroehlein A.J.S."/>
            <person name="Young N.D."/>
            <person name="Ang C.-S.A."/>
            <person name="Fernando D.W.F."/>
            <person name="Lu H.L."/>
            <person name="Taylor S.T."/>
            <person name="Ehtesham M.E.M."/>
            <person name="Najaraj S.H.N."/>
            <person name="Harsha G.H.G."/>
            <person name="Madugundu A.M."/>
            <person name="Renuse S.R."/>
            <person name="Holt D.H."/>
            <person name="Pandey A.P."/>
            <person name="Papenfuss A.P."/>
            <person name="Gasser R.B.G."/>
            <person name="Fischer K.F."/>
        </authorList>
    </citation>
    <scope>NUCLEOTIDE SEQUENCE</scope>
    <source>
        <strain evidence="16">SSS_KF_BRIS2020</strain>
    </source>
</reference>
<dbReference type="InterPro" id="IPR016449">
    <property type="entry name" value="K_chnl_inward-rec_Kir"/>
</dbReference>
<dbReference type="OrthoDB" id="273257at2759"/>
<dbReference type="PRINTS" id="PR01320">
    <property type="entry name" value="KIRCHANNEL"/>
</dbReference>
<dbReference type="AlphaFoldDB" id="A0A834R405"/>
<evidence type="ECO:0000256" key="13">
    <source>
        <dbReference type="SAM" id="Phobius"/>
    </source>
</evidence>
<dbReference type="SUPFAM" id="SSF81296">
    <property type="entry name" value="E set domains"/>
    <property type="match status" value="1"/>
</dbReference>
<dbReference type="GO" id="GO:0034702">
    <property type="term" value="C:monoatomic ion channel complex"/>
    <property type="evidence" value="ECO:0007669"/>
    <property type="project" value="UniProtKB-KW"/>
</dbReference>
<sequence length="567" mass="66307">MSKSEETGSQSGNLERLKHCVFVSHSSSGPESSTNEDGMNSRKFDLYKEEIELRPRSKSHRNLSSRNQMKRTISFRRDRQRETSFAHLNSKSMRFLTSNIASSNDRNIVANNFDIRSKRYQSQGRLYARGKSSNRNLSKSLCRSKNFSRMLMIDQASESSVSDAIETNNYFDNNNESDNEATIMLPIEARDLLLQEEEERKSRFEKGTTSILRLTGFGQRKENEFFPKRIRKRVILKNGNINLSSVNVDQRRRRYLQDTFTTMVDIRWRWNLLVFSMGFFISWFGFSIIWWLIAFSHSDFDHLDDQEWTPCVMNLKNFASVFLFSIETQHTIGYGSRFITEQCPDALFVLSLQSITGVMIQCFMVGFVFAKLSRPQRRLQTLIFSRYALINVRDAKLCLMFRVGDVRDRSQIIGAKISALVILKKCTDEGEIIPYYHLPLSVQFDEIKDELFLIWPAIIVHIIDKTSPFYQMNADDLCREKFEIVAFLEGTVESTGQTVQARTSYLPSEILWGYRFEQIIRYQHNIGEYLVDYSRFNNVYMVDTSYCSAEELDEELYQQQFTQESKN</sequence>